<evidence type="ECO:0000313" key="2">
    <source>
        <dbReference type="Proteomes" id="UP000015531"/>
    </source>
</evidence>
<dbReference type="Proteomes" id="UP000015531">
    <property type="component" value="Unassembled WGS sequence"/>
</dbReference>
<keyword evidence="2" id="KW-1185">Reference proteome</keyword>
<dbReference type="AlphaFoldDB" id="T0ILY9"/>
<protein>
    <submittedName>
        <fullName evidence="1">Uncharacterized protein</fullName>
    </submittedName>
</protein>
<reference evidence="1 2" key="1">
    <citation type="journal article" date="2013" name="Genome Announc.">
        <title>Draft Genome Sequence of Sphingobium lactosutens Strain DS20T, Isolated from a Hexachlorocyclohexane Dumpsite.</title>
        <authorList>
            <person name="Kumar R."/>
            <person name="Dwivedi V."/>
            <person name="Negi V."/>
            <person name="Khurana J.P."/>
            <person name="Lal R."/>
        </authorList>
    </citation>
    <scope>NUCLEOTIDE SEQUENCE [LARGE SCALE GENOMIC DNA]</scope>
    <source>
        <strain evidence="1 2">DS20</strain>
    </source>
</reference>
<comment type="caution">
    <text evidence="1">The sequence shown here is derived from an EMBL/GenBank/DDBJ whole genome shotgun (WGS) entry which is preliminary data.</text>
</comment>
<evidence type="ECO:0000313" key="1">
    <source>
        <dbReference type="EMBL" id="EQB10664.1"/>
    </source>
</evidence>
<proteinExistence type="predicted"/>
<name>T0ILY9_9SPHN</name>
<gene>
    <name evidence="1" type="ORF">RLDS_27160</name>
</gene>
<organism evidence="1 2">
    <name type="scientific">Sphingobium lactosutens DS20</name>
    <dbReference type="NCBI Taxonomy" id="1331060"/>
    <lineage>
        <taxon>Bacteria</taxon>
        <taxon>Pseudomonadati</taxon>
        <taxon>Pseudomonadota</taxon>
        <taxon>Alphaproteobacteria</taxon>
        <taxon>Sphingomonadales</taxon>
        <taxon>Sphingomonadaceae</taxon>
        <taxon>Sphingobium</taxon>
    </lineage>
</organism>
<accession>T0ILY9</accession>
<sequence length="30" mass="3103">MDDYPIFAALIPQGDGINMRAGGPARKGGL</sequence>
<dbReference type="EMBL" id="ATDP01000110">
    <property type="protein sequence ID" value="EQB10664.1"/>
    <property type="molecule type" value="Genomic_DNA"/>
</dbReference>